<dbReference type="GO" id="GO:0006355">
    <property type="term" value="P:regulation of DNA-templated transcription"/>
    <property type="evidence" value="ECO:0007669"/>
    <property type="project" value="InterPro"/>
</dbReference>
<dbReference type="GO" id="GO:0003723">
    <property type="term" value="F:RNA binding"/>
    <property type="evidence" value="ECO:0007669"/>
    <property type="project" value="InterPro"/>
</dbReference>
<evidence type="ECO:0000313" key="4">
    <source>
        <dbReference type="Proteomes" id="UP000198508"/>
    </source>
</evidence>
<evidence type="ECO:0000256" key="1">
    <source>
        <dbReference type="ARBA" id="ARBA00022737"/>
    </source>
</evidence>
<dbReference type="SMART" id="SM01061">
    <property type="entry name" value="CAT_RBD"/>
    <property type="match status" value="1"/>
</dbReference>
<reference evidence="4" key="1">
    <citation type="submission" date="2016-10" db="EMBL/GenBank/DDBJ databases">
        <authorList>
            <person name="Varghese N."/>
            <person name="Submissions S."/>
        </authorList>
    </citation>
    <scope>NUCLEOTIDE SEQUENCE [LARGE SCALE GENOMIC DNA]</scope>
    <source>
        <strain evidence="4">NLAE-zl-G277</strain>
    </source>
</reference>
<dbReference type="Gene3D" id="2.30.24.10">
    <property type="entry name" value="CAT RNA-binding domain"/>
    <property type="match status" value="1"/>
</dbReference>
<dbReference type="InterPro" id="IPR004341">
    <property type="entry name" value="CAT_RNA-bd_dom"/>
</dbReference>
<dbReference type="AlphaFoldDB" id="A0A1I0JB50"/>
<dbReference type="SUPFAM" id="SSF50151">
    <property type="entry name" value="SacY-like RNA-binding domain"/>
    <property type="match status" value="1"/>
</dbReference>
<proteinExistence type="predicted"/>
<feature type="domain" description="PRD" evidence="2">
    <location>
        <begin position="188"/>
        <end position="296"/>
    </location>
</feature>
<evidence type="ECO:0000259" key="2">
    <source>
        <dbReference type="PROSITE" id="PS51372"/>
    </source>
</evidence>
<dbReference type="EMBL" id="FOIM01000028">
    <property type="protein sequence ID" value="SEU07123.1"/>
    <property type="molecule type" value="Genomic_DNA"/>
</dbReference>
<dbReference type="PANTHER" id="PTHR30185">
    <property type="entry name" value="CRYPTIC BETA-GLUCOSIDE BGL OPERON ANTITERMINATOR"/>
    <property type="match status" value="1"/>
</dbReference>
<sequence length="296" mass="34945">MKTLGYLYFFVPKKERVRVKFVKILNNNIAIVADEAGEDRIVMGCGVAFGKKYGDPVDVTRIERIFTQNVRDLSGKFEALLKEIPDEYLECADRIIAHGKLLLGKELADNLYLSLTDHIFFTVKRCREGMLIHNRLLFETKMIYKEEFQVGMDAVEMMNRQFDINLPEDEAAFLALHFVNATMGTEMNKTLEITKIVQEIRTIIRNFFRIEFQEDSLSYYRMMTHLKFFAQRMALHEGKGDQNADLQLFQMVKERYGQSYRCVERIVEYLQKQYHYTVSDNEKLYLTIHIERIHQN</sequence>
<dbReference type="InterPro" id="IPR036634">
    <property type="entry name" value="PRD_sf"/>
</dbReference>
<dbReference type="STRING" id="460384.SAMN05216313_12816"/>
<keyword evidence="1" id="KW-0677">Repeat</keyword>
<evidence type="ECO:0000313" key="3">
    <source>
        <dbReference type="EMBL" id="SEU07123.1"/>
    </source>
</evidence>
<accession>A0A1I0JB50</accession>
<name>A0A1I0JB50_9FIRM</name>
<dbReference type="NCBIfam" id="NF046042">
    <property type="entry name" value="LicT"/>
    <property type="match status" value="1"/>
</dbReference>
<protein>
    <submittedName>
        <fullName evidence="3">Transcriptional antiterminator, BglG family</fullName>
    </submittedName>
</protein>
<dbReference type="InterPro" id="IPR050661">
    <property type="entry name" value="BglG_antiterminators"/>
</dbReference>
<dbReference type="Gene3D" id="1.10.1790.10">
    <property type="entry name" value="PRD domain"/>
    <property type="match status" value="2"/>
</dbReference>
<dbReference type="InterPro" id="IPR011608">
    <property type="entry name" value="PRD"/>
</dbReference>
<dbReference type="Pfam" id="PF03123">
    <property type="entry name" value="CAT_RBD"/>
    <property type="match status" value="1"/>
</dbReference>
<dbReference type="Pfam" id="PF00874">
    <property type="entry name" value="PRD"/>
    <property type="match status" value="2"/>
</dbReference>
<dbReference type="InterPro" id="IPR036650">
    <property type="entry name" value="CAT_RNA-bd_dom_sf"/>
</dbReference>
<gene>
    <name evidence="3" type="ORF">SAMN05216313_12816</name>
</gene>
<dbReference type="PROSITE" id="PS51372">
    <property type="entry name" value="PRD_2"/>
    <property type="match status" value="2"/>
</dbReference>
<feature type="domain" description="PRD" evidence="2">
    <location>
        <begin position="83"/>
        <end position="187"/>
    </location>
</feature>
<keyword evidence="4" id="KW-1185">Reference proteome</keyword>
<organism evidence="3 4">
    <name type="scientific">Enterocloster lavalensis</name>
    <dbReference type="NCBI Taxonomy" id="460384"/>
    <lineage>
        <taxon>Bacteria</taxon>
        <taxon>Bacillati</taxon>
        <taxon>Bacillota</taxon>
        <taxon>Clostridia</taxon>
        <taxon>Lachnospirales</taxon>
        <taxon>Lachnospiraceae</taxon>
        <taxon>Enterocloster</taxon>
    </lineage>
</organism>
<dbReference type="Proteomes" id="UP000198508">
    <property type="component" value="Unassembled WGS sequence"/>
</dbReference>
<dbReference type="SUPFAM" id="SSF63520">
    <property type="entry name" value="PTS-regulatory domain, PRD"/>
    <property type="match status" value="2"/>
</dbReference>
<dbReference type="PANTHER" id="PTHR30185:SF15">
    <property type="entry name" value="CRYPTIC BETA-GLUCOSIDE BGL OPERON ANTITERMINATOR"/>
    <property type="match status" value="1"/>
</dbReference>